<gene>
    <name evidence="2" type="ORF">ES288_A03G201100v1</name>
</gene>
<proteinExistence type="predicted"/>
<feature type="transmembrane region" description="Helical" evidence="1">
    <location>
        <begin position="36"/>
        <end position="59"/>
    </location>
</feature>
<evidence type="ECO:0000313" key="3">
    <source>
        <dbReference type="Proteomes" id="UP000323506"/>
    </source>
</evidence>
<keyword evidence="1" id="KW-0812">Transmembrane</keyword>
<organism evidence="2 3">
    <name type="scientific">Gossypium darwinii</name>
    <name type="common">Darwin's cotton</name>
    <name type="synonym">Gossypium barbadense var. darwinii</name>
    <dbReference type="NCBI Taxonomy" id="34276"/>
    <lineage>
        <taxon>Eukaryota</taxon>
        <taxon>Viridiplantae</taxon>
        <taxon>Streptophyta</taxon>
        <taxon>Embryophyta</taxon>
        <taxon>Tracheophyta</taxon>
        <taxon>Spermatophyta</taxon>
        <taxon>Magnoliopsida</taxon>
        <taxon>eudicotyledons</taxon>
        <taxon>Gunneridae</taxon>
        <taxon>Pentapetalae</taxon>
        <taxon>rosids</taxon>
        <taxon>malvids</taxon>
        <taxon>Malvales</taxon>
        <taxon>Malvaceae</taxon>
        <taxon>Malvoideae</taxon>
        <taxon>Gossypium</taxon>
    </lineage>
</organism>
<sequence length="88" mass="10029">PLVFSFHPSHLLYPSDDCIAQCFLSSLSTFKTKSPIIFLIQISCLLFCDTTIMAIHLYILQMQYYNEESVLRPSTRSSFPKPPAQSPI</sequence>
<dbReference type="EMBL" id="CM017690">
    <property type="protein sequence ID" value="TYH25826.1"/>
    <property type="molecule type" value="Genomic_DNA"/>
</dbReference>
<name>A0A5D2H8J8_GOSDA</name>
<feature type="non-terminal residue" evidence="2">
    <location>
        <position position="1"/>
    </location>
</feature>
<evidence type="ECO:0000313" key="2">
    <source>
        <dbReference type="EMBL" id="TYH25826.1"/>
    </source>
</evidence>
<keyword evidence="1" id="KW-1133">Transmembrane helix</keyword>
<dbReference type="Proteomes" id="UP000323506">
    <property type="component" value="Chromosome A03"/>
</dbReference>
<keyword evidence="1" id="KW-0472">Membrane</keyword>
<protein>
    <submittedName>
        <fullName evidence="2">Uncharacterized protein</fullName>
    </submittedName>
</protein>
<reference evidence="2 3" key="1">
    <citation type="submission" date="2019-06" db="EMBL/GenBank/DDBJ databases">
        <title>WGS assembly of Gossypium darwinii.</title>
        <authorList>
            <person name="Chen Z.J."/>
            <person name="Sreedasyam A."/>
            <person name="Ando A."/>
            <person name="Song Q."/>
            <person name="De L."/>
            <person name="Hulse-Kemp A."/>
            <person name="Ding M."/>
            <person name="Ye W."/>
            <person name="Kirkbride R."/>
            <person name="Jenkins J."/>
            <person name="Plott C."/>
            <person name="Lovell J."/>
            <person name="Lin Y.-M."/>
            <person name="Vaughn R."/>
            <person name="Liu B."/>
            <person name="Li W."/>
            <person name="Simpson S."/>
            <person name="Scheffler B."/>
            <person name="Saski C."/>
            <person name="Grover C."/>
            <person name="Hu G."/>
            <person name="Conover J."/>
            <person name="Carlson J."/>
            <person name="Shu S."/>
            <person name="Boston L."/>
            <person name="Williams M."/>
            <person name="Peterson D."/>
            <person name="Mcgee K."/>
            <person name="Jones D."/>
            <person name="Wendel J."/>
            <person name="Stelly D."/>
            <person name="Grimwood J."/>
            <person name="Schmutz J."/>
        </authorList>
    </citation>
    <scope>NUCLEOTIDE SEQUENCE [LARGE SCALE GENOMIC DNA]</scope>
    <source>
        <strain evidence="2">1808015.09</strain>
    </source>
</reference>
<accession>A0A5D2H8J8</accession>
<keyword evidence="3" id="KW-1185">Reference proteome</keyword>
<evidence type="ECO:0000256" key="1">
    <source>
        <dbReference type="SAM" id="Phobius"/>
    </source>
</evidence>
<dbReference type="AlphaFoldDB" id="A0A5D2H8J8"/>